<dbReference type="InParanoid" id="A7RJI8"/>
<keyword evidence="5" id="KW-0653">Protein transport</keyword>
<dbReference type="InterPro" id="IPR016159">
    <property type="entry name" value="Cullin_repeat-like_dom_sf"/>
</dbReference>
<evidence type="ECO:0000313" key="7">
    <source>
        <dbReference type="EMBL" id="EDO48269.1"/>
    </source>
</evidence>
<dbReference type="EMBL" id="DS469514">
    <property type="protein sequence ID" value="EDO48269.1"/>
    <property type="molecule type" value="Genomic_DNA"/>
</dbReference>
<proteinExistence type="inferred from homology"/>
<evidence type="ECO:0000256" key="4">
    <source>
        <dbReference type="ARBA" id="ARBA00026169"/>
    </source>
</evidence>
<dbReference type="PANTHER" id="PTHR12542:SF41">
    <property type="entry name" value="EXOCYST COMPLEX COMPONENT 7"/>
    <property type="match status" value="1"/>
</dbReference>
<dbReference type="PhylomeDB" id="A7RJI8"/>
<evidence type="ECO:0000256" key="1">
    <source>
        <dbReference type="ARBA" id="ARBA00006756"/>
    </source>
</evidence>
<dbReference type="GO" id="GO:0015031">
    <property type="term" value="P:protein transport"/>
    <property type="evidence" value="ECO:0007669"/>
    <property type="project" value="UniProtKB-KW"/>
</dbReference>
<dbReference type="PANTHER" id="PTHR12542">
    <property type="entry name" value="EXOCYST COMPLEX PROTEIN EXO70"/>
    <property type="match status" value="1"/>
</dbReference>
<keyword evidence="8" id="KW-1185">Reference proteome</keyword>
<keyword evidence="3 5" id="KW-0268">Exocytosis</keyword>
<comment type="similarity">
    <text evidence="1 5">Belongs to the EXO70 family.</text>
</comment>
<dbReference type="GO" id="GO:0000145">
    <property type="term" value="C:exocyst"/>
    <property type="evidence" value="ECO:0007669"/>
    <property type="project" value="InterPro"/>
</dbReference>
<dbReference type="Gene3D" id="1.20.1280.170">
    <property type="entry name" value="Exocyst complex component Exo70"/>
    <property type="match status" value="1"/>
</dbReference>
<accession>A7RJI8</accession>
<dbReference type="eggNOG" id="KOG2344">
    <property type="taxonomic scope" value="Eukaryota"/>
</dbReference>
<dbReference type="AlphaFoldDB" id="A7RJI8"/>
<dbReference type="SUPFAM" id="SSF74788">
    <property type="entry name" value="Cullin repeat-like"/>
    <property type="match status" value="1"/>
</dbReference>
<organism evidence="7 8">
    <name type="scientific">Nematostella vectensis</name>
    <name type="common">Starlet sea anemone</name>
    <dbReference type="NCBI Taxonomy" id="45351"/>
    <lineage>
        <taxon>Eukaryota</taxon>
        <taxon>Metazoa</taxon>
        <taxon>Cnidaria</taxon>
        <taxon>Anthozoa</taxon>
        <taxon>Hexacorallia</taxon>
        <taxon>Actiniaria</taxon>
        <taxon>Edwardsiidae</taxon>
        <taxon>Nematostella</taxon>
    </lineage>
</organism>
<dbReference type="STRING" id="45351.A7RJI8"/>
<name>A7RJI8_NEMVE</name>
<evidence type="ECO:0000256" key="2">
    <source>
        <dbReference type="ARBA" id="ARBA00022448"/>
    </source>
</evidence>
<dbReference type="InterPro" id="IPR004140">
    <property type="entry name" value="Exo70"/>
</dbReference>
<evidence type="ECO:0000256" key="5">
    <source>
        <dbReference type="RuleBase" id="RU365026"/>
    </source>
</evidence>
<comment type="function">
    <text evidence="5">Component of the exocyst complex involved in the docking of exocytic vesicles with fusion sites on the plasma membrane.</text>
</comment>
<keyword evidence="2 5" id="KW-0813">Transport</keyword>
<evidence type="ECO:0000259" key="6">
    <source>
        <dbReference type="Pfam" id="PF03081"/>
    </source>
</evidence>
<evidence type="ECO:0000256" key="3">
    <source>
        <dbReference type="ARBA" id="ARBA00022483"/>
    </source>
</evidence>
<dbReference type="GO" id="GO:0006887">
    <property type="term" value="P:exocytosis"/>
    <property type="evidence" value="ECO:0007669"/>
    <property type="project" value="UniProtKB-KW"/>
</dbReference>
<evidence type="ECO:0000313" key="8">
    <source>
        <dbReference type="Proteomes" id="UP000001593"/>
    </source>
</evidence>
<dbReference type="GO" id="GO:0005546">
    <property type="term" value="F:phosphatidylinositol-4,5-bisphosphate binding"/>
    <property type="evidence" value="ECO:0007669"/>
    <property type="project" value="InterPro"/>
</dbReference>
<sequence>MGVIRFCFQSEVDLMKPIIPEDHQNAIFDKLIQAALEAFMTEGETIVNTLRKFTSKHYYASTMQVFPVLRHSRHIQPDFDDVLQFTGPKTRSKFPSLINALELAAARALDEFADGIRHAPEKHASNMPRDGTVHELTRNTLLFMEQLLPYVETVGNLLATQQGNLELRCTYFSGVTVENVIFLFAERVLGSLGLNLQLKTKVYESVTLVALFLLNNYHYILKALQRSGLLELLQKGEIYDVEKQYKELVEEQKKMYEKCWSKVLHYLLEMEKPGAASKSVEATMKLKDKQRQMIKDKFKGFNTEFEELYQIQKTYAVPDVALREEIRLKNIELIVPIYRAFRDKYEGVPFTKNPEKYVKYTADEVENLMNKFFDVSA</sequence>
<reference evidence="7 8" key="1">
    <citation type="journal article" date="2007" name="Science">
        <title>Sea anemone genome reveals ancestral eumetazoan gene repertoire and genomic organization.</title>
        <authorList>
            <person name="Putnam N.H."/>
            <person name="Srivastava M."/>
            <person name="Hellsten U."/>
            <person name="Dirks B."/>
            <person name="Chapman J."/>
            <person name="Salamov A."/>
            <person name="Terry A."/>
            <person name="Shapiro H."/>
            <person name="Lindquist E."/>
            <person name="Kapitonov V.V."/>
            <person name="Jurka J."/>
            <person name="Genikhovich G."/>
            <person name="Grigoriev I.V."/>
            <person name="Lucas S.M."/>
            <person name="Steele R.E."/>
            <person name="Finnerty J.R."/>
            <person name="Technau U."/>
            <person name="Martindale M.Q."/>
            <person name="Rokhsar D.S."/>
        </authorList>
    </citation>
    <scope>NUCLEOTIDE SEQUENCE [LARGE SCALE GENOMIC DNA]</scope>
    <source>
        <strain evidence="8">CH2 X CH6</strain>
    </source>
</reference>
<dbReference type="InterPro" id="IPR046364">
    <property type="entry name" value="Exo70_C"/>
</dbReference>
<gene>
    <name evidence="7" type="ORF">NEMVEDRAFT_v1g83918</name>
</gene>
<dbReference type="OMA" id="DMYEIMI"/>
<dbReference type="HOGENOM" id="CLU_062315_0_0_1"/>
<dbReference type="Proteomes" id="UP000001593">
    <property type="component" value="Unassembled WGS sequence"/>
</dbReference>
<protein>
    <recommendedName>
        <fullName evidence="4 5">Exocyst complex component 7</fullName>
    </recommendedName>
    <alternativeName>
        <fullName evidence="5">Exocyst complex component Exo70</fullName>
    </alternativeName>
</protein>
<feature type="domain" description="Exocyst complex subunit Exo70 C-terminal" evidence="6">
    <location>
        <begin position="4"/>
        <end position="370"/>
    </location>
</feature>
<dbReference type="Pfam" id="PF03081">
    <property type="entry name" value="Exo70_C"/>
    <property type="match status" value="1"/>
</dbReference>